<proteinExistence type="predicted"/>
<keyword evidence="3" id="KW-1185">Reference proteome</keyword>
<name>A0ABS0I512_9BACT</name>
<organism evidence="2 3">
    <name type="scientific">Hymenobacter ruricola</name>
    <dbReference type="NCBI Taxonomy" id="2791023"/>
    <lineage>
        <taxon>Bacteria</taxon>
        <taxon>Pseudomonadati</taxon>
        <taxon>Bacteroidota</taxon>
        <taxon>Cytophagia</taxon>
        <taxon>Cytophagales</taxon>
        <taxon>Hymenobacteraceae</taxon>
        <taxon>Hymenobacter</taxon>
    </lineage>
</organism>
<dbReference type="PROSITE" id="PS51257">
    <property type="entry name" value="PROKAR_LIPOPROTEIN"/>
    <property type="match status" value="1"/>
</dbReference>
<dbReference type="RefSeq" id="WP_196293509.1">
    <property type="nucleotide sequence ID" value="NZ_JADQDM010000006.1"/>
</dbReference>
<sequence>MKRFALNPLLLAALASAGLLGCAKSGDAEPAIVGTGMAGTWQLVKMECECLPGVPNETAVFTDSTFSVSTNGHLTAQGTYTSVAAVNTCGIGNSATPGLRFIDKLPTPAYQHDAQVSLQSNTLVLDYGLPCDVPRKTYQRIQAQL</sequence>
<comment type="caution">
    <text evidence="2">The sequence shown here is derived from an EMBL/GenBank/DDBJ whole genome shotgun (WGS) entry which is preliminary data.</text>
</comment>
<feature type="signal peptide" evidence="1">
    <location>
        <begin position="1"/>
        <end position="17"/>
    </location>
</feature>
<keyword evidence="1" id="KW-0732">Signal</keyword>
<feature type="chain" id="PRO_5046737220" description="Lipocalin-like domain-containing protein" evidence="1">
    <location>
        <begin position="18"/>
        <end position="145"/>
    </location>
</feature>
<protein>
    <recommendedName>
        <fullName evidence="4">Lipocalin-like domain-containing protein</fullName>
    </recommendedName>
</protein>
<evidence type="ECO:0000256" key="1">
    <source>
        <dbReference type="SAM" id="SignalP"/>
    </source>
</evidence>
<evidence type="ECO:0000313" key="3">
    <source>
        <dbReference type="Proteomes" id="UP000618931"/>
    </source>
</evidence>
<evidence type="ECO:0000313" key="2">
    <source>
        <dbReference type="EMBL" id="MBF9222054.1"/>
    </source>
</evidence>
<dbReference type="EMBL" id="JADQDM010000006">
    <property type="protein sequence ID" value="MBF9222054.1"/>
    <property type="molecule type" value="Genomic_DNA"/>
</dbReference>
<accession>A0ABS0I512</accession>
<gene>
    <name evidence="2" type="ORF">I2H31_13175</name>
</gene>
<evidence type="ECO:0008006" key="4">
    <source>
        <dbReference type="Google" id="ProtNLM"/>
    </source>
</evidence>
<reference evidence="2 3" key="1">
    <citation type="submission" date="2020-11" db="EMBL/GenBank/DDBJ databases">
        <authorList>
            <person name="Kim M.K."/>
        </authorList>
    </citation>
    <scope>NUCLEOTIDE SEQUENCE [LARGE SCALE GENOMIC DNA]</scope>
    <source>
        <strain evidence="2 3">BT662</strain>
    </source>
</reference>
<dbReference type="Proteomes" id="UP000618931">
    <property type="component" value="Unassembled WGS sequence"/>
</dbReference>